<feature type="domain" description="C2H2-type" evidence="2">
    <location>
        <begin position="5"/>
        <end position="33"/>
    </location>
</feature>
<keyword evidence="4" id="KW-1185">Reference proteome</keyword>
<dbReference type="InterPro" id="IPR036236">
    <property type="entry name" value="Znf_C2H2_sf"/>
</dbReference>
<organism evidence="3 4">
    <name type="scientific">Stegodyphus mimosarum</name>
    <name type="common">African social velvet spider</name>
    <dbReference type="NCBI Taxonomy" id="407821"/>
    <lineage>
        <taxon>Eukaryota</taxon>
        <taxon>Metazoa</taxon>
        <taxon>Ecdysozoa</taxon>
        <taxon>Arthropoda</taxon>
        <taxon>Chelicerata</taxon>
        <taxon>Arachnida</taxon>
        <taxon>Araneae</taxon>
        <taxon>Araneomorphae</taxon>
        <taxon>Entelegynae</taxon>
        <taxon>Eresoidea</taxon>
        <taxon>Eresidae</taxon>
        <taxon>Stegodyphus</taxon>
    </lineage>
</organism>
<keyword evidence="1" id="KW-0863">Zinc-finger</keyword>
<gene>
    <name evidence="3" type="ORF">X975_19120</name>
</gene>
<evidence type="ECO:0000313" key="3">
    <source>
        <dbReference type="EMBL" id="KFM82666.1"/>
    </source>
</evidence>
<proteinExistence type="predicted"/>
<dbReference type="GO" id="GO:0008270">
    <property type="term" value="F:zinc ion binding"/>
    <property type="evidence" value="ECO:0007669"/>
    <property type="project" value="UniProtKB-KW"/>
</dbReference>
<dbReference type="InterPro" id="IPR052797">
    <property type="entry name" value="RegFact_GeneExpr_CellDeath"/>
</dbReference>
<name>A0A087UZ77_STEMI</name>
<dbReference type="AlphaFoldDB" id="A0A087UZ77"/>
<dbReference type="Pfam" id="PF00096">
    <property type="entry name" value="zf-C2H2"/>
    <property type="match status" value="1"/>
</dbReference>
<evidence type="ECO:0000259" key="2">
    <source>
        <dbReference type="PROSITE" id="PS50157"/>
    </source>
</evidence>
<keyword evidence="1" id="KW-0479">Metal-binding</keyword>
<dbReference type="PROSITE" id="PS00028">
    <property type="entry name" value="ZINC_FINGER_C2H2_1"/>
    <property type="match status" value="2"/>
</dbReference>
<dbReference type="EMBL" id="KK122412">
    <property type="protein sequence ID" value="KFM82666.1"/>
    <property type="molecule type" value="Genomic_DNA"/>
</dbReference>
<reference evidence="3 4" key="1">
    <citation type="submission" date="2013-11" db="EMBL/GenBank/DDBJ databases">
        <title>Genome sequencing of Stegodyphus mimosarum.</title>
        <authorList>
            <person name="Bechsgaard J."/>
        </authorList>
    </citation>
    <scope>NUCLEOTIDE SEQUENCE [LARGE SCALE GENOMIC DNA]</scope>
</reference>
<dbReference type="PROSITE" id="PS50157">
    <property type="entry name" value="ZINC_FINGER_C2H2_2"/>
    <property type="match status" value="1"/>
</dbReference>
<protein>
    <recommendedName>
        <fullName evidence="2">C2H2-type domain-containing protein</fullName>
    </recommendedName>
</protein>
<dbReference type="PANTHER" id="PTHR33936:SF24">
    <property type="entry name" value="C2H2-TYPE DOMAIN-CONTAINING PROTEIN"/>
    <property type="match status" value="1"/>
</dbReference>
<dbReference type="Proteomes" id="UP000054359">
    <property type="component" value="Unassembled WGS sequence"/>
</dbReference>
<sequence length="77" mass="9324">MDEKSFCSLCGKEFTFHQNLRRHMHKIHDMARRRNTSKLHCPKCDIAIPTHKHLREHLAGTHEIEIEKEEKFFERVE</sequence>
<feature type="non-terminal residue" evidence="3">
    <location>
        <position position="77"/>
    </location>
</feature>
<dbReference type="PANTHER" id="PTHR33936">
    <property type="entry name" value="PROTEIN CBG17840"/>
    <property type="match status" value="1"/>
</dbReference>
<dbReference type="Gene3D" id="3.30.160.60">
    <property type="entry name" value="Classic Zinc Finger"/>
    <property type="match status" value="1"/>
</dbReference>
<dbReference type="InterPro" id="IPR013087">
    <property type="entry name" value="Znf_C2H2_type"/>
</dbReference>
<dbReference type="SMART" id="SM00355">
    <property type="entry name" value="ZnF_C2H2"/>
    <property type="match status" value="2"/>
</dbReference>
<keyword evidence="1" id="KW-0862">Zinc</keyword>
<evidence type="ECO:0000256" key="1">
    <source>
        <dbReference type="PROSITE-ProRule" id="PRU00042"/>
    </source>
</evidence>
<evidence type="ECO:0000313" key="4">
    <source>
        <dbReference type="Proteomes" id="UP000054359"/>
    </source>
</evidence>
<accession>A0A087UZ77</accession>
<dbReference type="SUPFAM" id="SSF57667">
    <property type="entry name" value="beta-beta-alpha zinc fingers"/>
    <property type="match status" value="1"/>
</dbReference>